<comment type="caution">
    <text evidence="1">The sequence shown here is derived from an EMBL/GenBank/DDBJ whole genome shotgun (WGS) entry which is preliminary data.</text>
</comment>
<accession>A0ABQ1K335</accession>
<evidence type="ECO:0000313" key="1">
    <source>
        <dbReference type="EMBL" id="GGB84725.1"/>
    </source>
</evidence>
<keyword evidence="2" id="KW-1185">Reference proteome</keyword>
<name>A0ABQ1K335_9FLAO</name>
<dbReference type="EMBL" id="BMJE01000007">
    <property type="protein sequence ID" value="GGB84725.1"/>
    <property type="molecule type" value="Genomic_DNA"/>
</dbReference>
<protein>
    <submittedName>
        <fullName evidence="1">Uncharacterized protein</fullName>
    </submittedName>
</protein>
<dbReference type="Proteomes" id="UP000615760">
    <property type="component" value="Unassembled WGS sequence"/>
</dbReference>
<gene>
    <name evidence="1" type="ORF">GCM10007424_25970</name>
</gene>
<sequence length="129" mass="14844">MGTSMPHIPSAEPFSDRSVFKITATTTNATFSNFEVVSLFLLYKWITKNNKGFKVKTKNKKLKQQLEHMPELKAVYKFTEIDGEFTPELYGVNKNGVYTLTMNYVTKQERVGLLRNVVDFITKIPEIKT</sequence>
<proteinExistence type="predicted"/>
<organism evidence="1 2">
    <name type="scientific">Flavobacterium suaedae</name>
    <dbReference type="NCBI Taxonomy" id="1767027"/>
    <lineage>
        <taxon>Bacteria</taxon>
        <taxon>Pseudomonadati</taxon>
        <taxon>Bacteroidota</taxon>
        <taxon>Flavobacteriia</taxon>
        <taxon>Flavobacteriales</taxon>
        <taxon>Flavobacteriaceae</taxon>
        <taxon>Flavobacterium</taxon>
    </lineage>
</organism>
<evidence type="ECO:0000313" key="2">
    <source>
        <dbReference type="Proteomes" id="UP000615760"/>
    </source>
</evidence>
<reference evidence="2" key="1">
    <citation type="journal article" date="2019" name="Int. J. Syst. Evol. Microbiol.">
        <title>The Global Catalogue of Microorganisms (GCM) 10K type strain sequencing project: providing services to taxonomists for standard genome sequencing and annotation.</title>
        <authorList>
            <consortium name="The Broad Institute Genomics Platform"/>
            <consortium name="The Broad Institute Genome Sequencing Center for Infectious Disease"/>
            <person name="Wu L."/>
            <person name="Ma J."/>
        </authorList>
    </citation>
    <scope>NUCLEOTIDE SEQUENCE [LARGE SCALE GENOMIC DNA]</scope>
    <source>
        <strain evidence="2">CGMCC 1.15461</strain>
    </source>
</reference>